<evidence type="ECO:0000259" key="3">
    <source>
        <dbReference type="Pfam" id="PF00501"/>
    </source>
</evidence>
<dbReference type="InterPro" id="IPR045851">
    <property type="entry name" value="AMP-bd_C_sf"/>
</dbReference>
<dbReference type="InterPro" id="IPR020845">
    <property type="entry name" value="AMP-binding_CS"/>
</dbReference>
<dbReference type="Proteomes" id="UP000189818">
    <property type="component" value="Unassembled WGS sequence"/>
</dbReference>
<dbReference type="OrthoDB" id="9803968at2"/>
<dbReference type="PANTHER" id="PTHR43201">
    <property type="entry name" value="ACYL-COA SYNTHETASE"/>
    <property type="match status" value="1"/>
</dbReference>
<dbReference type="PANTHER" id="PTHR43201:SF5">
    <property type="entry name" value="MEDIUM-CHAIN ACYL-COA LIGASE ACSF2, MITOCHONDRIAL"/>
    <property type="match status" value="1"/>
</dbReference>
<dbReference type="AlphaFoldDB" id="A0A1T5DZZ7"/>
<name>A0A1T5DZZ7_9SPHN</name>
<dbReference type="STRING" id="439228.SAMN06295920_10660"/>
<evidence type="ECO:0000259" key="4">
    <source>
        <dbReference type="Pfam" id="PF13193"/>
    </source>
</evidence>
<accession>A0A1T5DZZ7</accession>
<keyword evidence="6" id="KW-1185">Reference proteome</keyword>
<reference evidence="6" key="1">
    <citation type="submission" date="2017-02" db="EMBL/GenBank/DDBJ databases">
        <authorList>
            <person name="Varghese N."/>
            <person name="Submissions S."/>
        </authorList>
    </citation>
    <scope>NUCLEOTIDE SEQUENCE [LARGE SCALE GENOMIC DNA]</scope>
    <source>
        <strain evidence="6">UM2</strain>
    </source>
</reference>
<feature type="domain" description="AMP-dependent synthetase/ligase" evidence="3">
    <location>
        <begin position="14"/>
        <end position="378"/>
    </location>
</feature>
<dbReference type="Gene3D" id="3.40.50.12780">
    <property type="entry name" value="N-terminal domain of ligase-like"/>
    <property type="match status" value="1"/>
</dbReference>
<dbReference type="Pfam" id="PF13193">
    <property type="entry name" value="AMP-binding_C"/>
    <property type="match status" value="1"/>
</dbReference>
<protein>
    <submittedName>
        <fullName evidence="5">Acyl-CoA synthetase (AMP-forming)/AMP-acid ligase II</fullName>
    </submittedName>
</protein>
<evidence type="ECO:0000313" key="5">
    <source>
        <dbReference type="EMBL" id="SKB77244.1"/>
    </source>
</evidence>
<keyword evidence="2 5" id="KW-0436">Ligase</keyword>
<gene>
    <name evidence="5" type="ORF">SAMN06295920_10660</name>
</gene>
<organism evidence="5 6">
    <name type="scientific">Rhizorhabdus histidinilytica</name>
    <dbReference type="NCBI Taxonomy" id="439228"/>
    <lineage>
        <taxon>Bacteria</taxon>
        <taxon>Pseudomonadati</taxon>
        <taxon>Pseudomonadota</taxon>
        <taxon>Alphaproteobacteria</taxon>
        <taxon>Sphingomonadales</taxon>
        <taxon>Sphingomonadaceae</taxon>
        <taxon>Rhizorhabdus</taxon>
    </lineage>
</organism>
<dbReference type="PROSITE" id="PS00455">
    <property type="entry name" value="AMP_BINDING"/>
    <property type="match status" value="1"/>
</dbReference>
<evidence type="ECO:0000313" key="6">
    <source>
        <dbReference type="Proteomes" id="UP000189818"/>
    </source>
</evidence>
<comment type="similarity">
    <text evidence="1">Belongs to the ATP-dependent AMP-binding enzyme family.</text>
</comment>
<sequence>MVLPTTLTMGVLLDEAAGRWGDRPFVREEDGGVLSFAGFRQAARAVSRALLARGAHKGDRIAIWAPNSGAWAIAAAGATQIGLELIPLNTRFKGGEAEDILRRGEVRWLFTVRGFLGLDYAAMLEGRDLPRLEEVVFLDDLGAWLGAKDGAGDADVSAAIVAVGGDDTVDILFTSGTTGRPKGVMSSHQQNLRTFQAWSDAVGLREGDHYLIVNPFFHTFGYKAGWVAALLQGATIFPVAQFNAAHVLATVAAERITVLPGPPTIFQSLLDEPARGAVDTASLRLAVTGAASVPPVLIRRMHDELGIDEVLTAYGLTEGSGCVSATQAGDPVELVASTCGRPIPGVEVRLVDGEGRDVPTGEPGELLVRGFNVMKGYLDDPRATAETIDGEGWLRTGDIATQDARGYLRITDRAKDLFICGGFNCYPAEIEARLLEHPDVARVAVVGRPDERMGEVGHAVVVPRPGAARDGKALLAWCREQMANYKVPRSVEWVDELPVNAAGKVQRFLLK</sequence>
<dbReference type="RefSeq" id="WP_079648830.1">
    <property type="nucleotide sequence ID" value="NZ_FUYM01000006.1"/>
</dbReference>
<feature type="domain" description="AMP-binding enzyme C-terminal" evidence="4">
    <location>
        <begin position="429"/>
        <end position="504"/>
    </location>
</feature>
<evidence type="ECO:0000256" key="2">
    <source>
        <dbReference type="ARBA" id="ARBA00022598"/>
    </source>
</evidence>
<dbReference type="Pfam" id="PF00501">
    <property type="entry name" value="AMP-binding"/>
    <property type="match status" value="1"/>
</dbReference>
<dbReference type="InterPro" id="IPR042099">
    <property type="entry name" value="ANL_N_sf"/>
</dbReference>
<dbReference type="InterPro" id="IPR000873">
    <property type="entry name" value="AMP-dep_synth/lig_dom"/>
</dbReference>
<proteinExistence type="inferred from homology"/>
<dbReference type="EMBL" id="FUYM01000006">
    <property type="protein sequence ID" value="SKB77244.1"/>
    <property type="molecule type" value="Genomic_DNA"/>
</dbReference>
<dbReference type="GO" id="GO:0031956">
    <property type="term" value="F:medium-chain fatty acid-CoA ligase activity"/>
    <property type="evidence" value="ECO:0007669"/>
    <property type="project" value="TreeGrafter"/>
</dbReference>
<dbReference type="SUPFAM" id="SSF56801">
    <property type="entry name" value="Acetyl-CoA synthetase-like"/>
    <property type="match status" value="1"/>
</dbReference>
<dbReference type="InterPro" id="IPR025110">
    <property type="entry name" value="AMP-bd_C"/>
</dbReference>
<evidence type="ECO:0000256" key="1">
    <source>
        <dbReference type="ARBA" id="ARBA00006432"/>
    </source>
</evidence>
<dbReference type="NCBIfam" id="NF005801">
    <property type="entry name" value="PRK07656.1"/>
    <property type="match status" value="1"/>
</dbReference>
<dbReference type="GO" id="GO:0006631">
    <property type="term" value="P:fatty acid metabolic process"/>
    <property type="evidence" value="ECO:0007669"/>
    <property type="project" value="TreeGrafter"/>
</dbReference>
<dbReference type="Gene3D" id="3.30.300.30">
    <property type="match status" value="1"/>
</dbReference>